<keyword evidence="1" id="KW-0813">Transport</keyword>
<evidence type="ECO:0000259" key="5">
    <source>
        <dbReference type="PROSITE" id="PS51352"/>
    </source>
</evidence>
<sequence length="113" mass="13065">MTTVEINKKNFEKEVTDSDIPVIIDFWADWCMPCKIMGPIFEELSNEYGGTLKFCKADVEEELEMASFFKVSSIPTLAIVYQKQVKDKILGSLRKDLLREKIDKILEKIKDGR</sequence>
<dbReference type="NCBIfam" id="TIGR01068">
    <property type="entry name" value="thioredoxin"/>
    <property type="match status" value="1"/>
</dbReference>
<dbReference type="InterPro" id="IPR005746">
    <property type="entry name" value="Thioredoxin"/>
</dbReference>
<dbReference type="PRINTS" id="PR00421">
    <property type="entry name" value="THIOREDOXIN"/>
</dbReference>
<organism evidence="6">
    <name type="scientific">marine sediment metagenome</name>
    <dbReference type="NCBI Taxonomy" id="412755"/>
    <lineage>
        <taxon>unclassified sequences</taxon>
        <taxon>metagenomes</taxon>
        <taxon>ecological metagenomes</taxon>
    </lineage>
</organism>
<gene>
    <name evidence="6" type="ORF">LCGC14_2077130</name>
</gene>
<dbReference type="PANTHER" id="PTHR45663:SF11">
    <property type="entry name" value="GEO12009P1"/>
    <property type="match status" value="1"/>
</dbReference>
<evidence type="ECO:0000256" key="4">
    <source>
        <dbReference type="ARBA" id="ARBA00023284"/>
    </source>
</evidence>
<dbReference type="Gene3D" id="3.40.30.10">
    <property type="entry name" value="Glutaredoxin"/>
    <property type="match status" value="1"/>
</dbReference>
<reference evidence="6" key="1">
    <citation type="journal article" date="2015" name="Nature">
        <title>Complex archaea that bridge the gap between prokaryotes and eukaryotes.</title>
        <authorList>
            <person name="Spang A."/>
            <person name="Saw J.H."/>
            <person name="Jorgensen S.L."/>
            <person name="Zaremba-Niedzwiedzka K."/>
            <person name="Martijn J."/>
            <person name="Lind A.E."/>
            <person name="van Eijk R."/>
            <person name="Schleper C."/>
            <person name="Guy L."/>
            <person name="Ettema T.J."/>
        </authorList>
    </citation>
    <scope>NUCLEOTIDE SEQUENCE</scope>
</reference>
<evidence type="ECO:0000256" key="1">
    <source>
        <dbReference type="ARBA" id="ARBA00022448"/>
    </source>
</evidence>
<dbReference type="PANTHER" id="PTHR45663">
    <property type="entry name" value="GEO12009P1"/>
    <property type="match status" value="1"/>
</dbReference>
<comment type="caution">
    <text evidence="6">The sequence shown here is derived from an EMBL/GenBank/DDBJ whole genome shotgun (WGS) entry which is preliminary data.</text>
</comment>
<dbReference type="CDD" id="cd02947">
    <property type="entry name" value="TRX_family"/>
    <property type="match status" value="1"/>
</dbReference>
<evidence type="ECO:0000313" key="6">
    <source>
        <dbReference type="EMBL" id="KKL73218.1"/>
    </source>
</evidence>
<proteinExistence type="predicted"/>
<keyword evidence="3" id="KW-1015">Disulfide bond</keyword>
<dbReference type="EMBL" id="LAZR01025029">
    <property type="protein sequence ID" value="KKL73218.1"/>
    <property type="molecule type" value="Genomic_DNA"/>
</dbReference>
<protein>
    <recommendedName>
        <fullName evidence="5">Thioredoxin domain-containing protein</fullName>
    </recommendedName>
</protein>
<dbReference type="SUPFAM" id="SSF52833">
    <property type="entry name" value="Thioredoxin-like"/>
    <property type="match status" value="1"/>
</dbReference>
<evidence type="ECO:0000256" key="3">
    <source>
        <dbReference type="ARBA" id="ARBA00023157"/>
    </source>
</evidence>
<dbReference type="PROSITE" id="PS51352">
    <property type="entry name" value="THIOREDOXIN_2"/>
    <property type="match status" value="1"/>
</dbReference>
<dbReference type="GO" id="GO:0015035">
    <property type="term" value="F:protein-disulfide reductase activity"/>
    <property type="evidence" value="ECO:0007669"/>
    <property type="project" value="InterPro"/>
</dbReference>
<dbReference type="GO" id="GO:0005737">
    <property type="term" value="C:cytoplasm"/>
    <property type="evidence" value="ECO:0007669"/>
    <property type="project" value="TreeGrafter"/>
</dbReference>
<dbReference type="PIRSF" id="PIRSF000077">
    <property type="entry name" value="Thioredoxin"/>
    <property type="match status" value="1"/>
</dbReference>
<dbReference type="FunFam" id="3.40.30.10:FF:000001">
    <property type="entry name" value="Thioredoxin"/>
    <property type="match status" value="1"/>
</dbReference>
<dbReference type="Pfam" id="PF00085">
    <property type="entry name" value="Thioredoxin"/>
    <property type="match status" value="1"/>
</dbReference>
<keyword evidence="4" id="KW-0676">Redox-active center</keyword>
<dbReference type="AlphaFoldDB" id="A0A0F9EGJ2"/>
<accession>A0A0F9EGJ2</accession>
<keyword evidence="2" id="KW-0249">Electron transport</keyword>
<dbReference type="InterPro" id="IPR013766">
    <property type="entry name" value="Thioredoxin_domain"/>
</dbReference>
<feature type="domain" description="Thioredoxin" evidence="5">
    <location>
        <begin position="1"/>
        <end position="107"/>
    </location>
</feature>
<dbReference type="InterPro" id="IPR036249">
    <property type="entry name" value="Thioredoxin-like_sf"/>
</dbReference>
<evidence type="ECO:0000256" key="2">
    <source>
        <dbReference type="ARBA" id="ARBA00022982"/>
    </source>
</evidence>
<name>A0A0F9EGJ2_9ZZZZ</name>